<dbReference type="Pfam" id="PF00583">
    <property type="entry name" value="Acetyltransf_1"/>
    <property type="match status" value="1"/>
</dbReference>
<organism evidence="2 3">
    <name type="scientific">Fredinandcohnia salidurans</name>
    <dbReference type="NCBI Taxonomy" id="2595041"/>
    <lineage>
        <taxon>Bacteria</taxon>
        <taxon>Bacillati</taxon>
        <taxon>Bacillota</taxon>
        <taxon>Bacilli</taxon>
        <taxon>Bacillales</taxon>
        <taxon>Bacillaceae</taxon>
        <taxon>Fredinandcohnia</taxon>
    </lineage>
</organism>
<dbReference type="EMBL" id="JBHUEK010000018">
    <property type="protein sequence ID" value="MFD1779424.1"/>
    <property type="molecule type" value="Genomic_DNA"/>
</dbReference>
<dbReference type="RefSeq" id="WP_388038592.1">
    <property type="nucleotide sequence ID" value="NZ_JBHUEK010000018.1"/>
</dbReference>
<dbReference type="InterPro" id="IPR038764">
    <property type="entry name" value="GNAT_N_AcTrfase_prd"/>
</dbReference>
<keyword evidence="3" id="KW-1185">Reference proteome</keyword>
<dbReference type="EC" id="2.3.1.-" evidence="2"/>
<dbReference type="PANTHER" id="PTHR41700">
    <property type="entry name" value="GCN5-RELATED N-ACETYLTRANSFERASE"/>
    <property type="match status" value="1"/>
</dbReference>
<name>A0ABW4MQN9_9BACI</name>
<reference evidence="3" key="1">
    <citation type="journal article" date="2019" name="Int. J. Syst. Evol. Microbiol.">
        <title>The Global Catalogue of Microorganisms (GCM) 10K type strain sequencing project: providing services to taxonomists for standard genome sequencing and annotation.</title>
        <authorList>
            <consortium name="The Broad Institute Genomics Platform"/>
            <consortium name="The Broad Institute Genome Sequencing Center for Infectious Disease"/>
            <person name="Wu L."/>
            <person name="Ma J."/>
        </authorList>
    </citation>
    <scope>NUCLEOTIDE SEQUENCE [LARGE SCALE GENOMIC DNA]</scope>
    <source>
        <strain evidence="3">CCUG 15531</strain>
    </source>
</reference>
<dbReference type="Proteomes" id="UP001597227">
    <property type="component" value="Unassembled WGS sequence"/>
</dbReference>
<dbReference type="GO" id="GO:0016746">
    <property type="term" value="F:acyltransferase activity"/>
    <property type="evidence" value="ECO:0007669"/>
    <property type="project" value="UniProtKB-KW"/>
</dbReference>
<dbReference type="InterPro" id="IPR016181">
    <property type="entry name" value="Acyl_CoA_acyltransferase"/>
</dbReference>
<accession>A0ABW4MQN9</accession>
<dbReference type="CDD" id="cd04301">
    <property type="entry name" value="NAT_SF"/>
    <property type="match status" value="1"/>
</dbReference>
<evidence type="ECO:0000259" key="1">
    <source>
        <dbReference type="PROSITE" id="PS51186"/>
    </source>
</evidence>
<protein>
    <submittedName>
        <fullName evidence="2">GNAT family N-acetyltransferase</fullName>
        <ecNumber evidence="2">2.3.1.-</ecNumber>
    </submittedName>
</protein>
<keyword evidence="2" id="KW-0808">Transferase</keyword>
<dbReference type="InterPro" id="IPR000182">
    <property type="entry name" value="GNAT_dom"/>
</dbReference>
<proteinExistence type="predicted"/>
<dbReference type="Gene3D" id="3.40.630.30">
    <property type="match status" value="1"/>
</dbReference>
<gene>
    <name evidence="2" type="ORF">ACFSFW_12150</name>
</gene>
<feature type="domain" description="N-acetyltransferase" evidence="1">
    <location>
        <begin position="9"/>
        <end position="153"/>
    </location>
</feature>
<evidence type="ECO:0000313" key="2">
    <source>
        <dbReference type="EMBL" id="MFD1779424.1"/>
    </source>
</evidence>
<dbReference type="PROSITE" id="PS51186">
    <property type="entry name" value="GNAT"/>
    <property type="match status" value="1"/>
</dbReference>
<dbReference type="SUPFAM" id="SSF55729">
    <property type="entry name" value="Acyl-CoA N-acyltransferases (Nat)"/>
    <property type="match status" value="1"/>
</dbReference>
<evidence type="ECO:0000313" key="3">
    <source>
        <dbReference type="Proteomes" id="UP001597227"/>
    </source>
</evidence>
<keyword evidence="2" id="KW-0012">Acyltransferase</keyword>
<dbReference type="PANTHER" id="PTHR41700:SF1">
    <property type="entry name" value="N-ACETYLTRANSFERASE DOMAIN-CONTAINING PROTEIN"/>
    <property type="match status" value="1"/>
</dbReference>
<sequence>MQQDILSSIIIKNIKSIEELHQVHKLESSVWSPEDTVPISHTAATIKNGGFILGAFYEEQLIGFQYSFPGFDGIKPYLVSHSLGIHPDYRKLGIGEKLKYEQRELAEKMGYDLISWTYDPLETVNGNLNLHKLGATCTAYIENAYGEMTDGMNDGLSTDRFVVEWAVKKIERESVNYEISKLPLLINVEFEDGSLVPGDINLEENSDTLLVPVPGNFQEIKSKNFNAALLWREKTKQVFTHYLKHGWVVTDLVKDPEKRNQYMYLLEK</sequence>
<comment type="caution">
    <text evidence="2">The sequence shown here is derived from an EMBL/GenBank/DDBJ whole genome shotgun (WGS) entry which is preliminary data.</text>
</comment>